<evidence type="ECO:0000256" key="7">
    <source>
        <dbReference type="RuleBase" id="RU000492"/>
    </source>
</evidence>
<dbReference type="EC" id="3.6.4.13" evidence="8"/>
<evidence type="ECO:0000256" key="6">
    <source>
        <dbReference type="PROSITE-ProRule" id="PRU00552"/>
    </source>
</evidence>
<dbReference type="Proteomes" id="UP000046392">
    <property type="component" value="Unplaced"/>
</dbReference>
<keyword evidence="1 7" id="KW-0547">Nucleotide-binding</keyword>
<dbReference type="SMART" id="SM00490">
    <property type="entry name" value="HELICc"/>
    <property type="match status" value="1"/>
</dbReference>
<dbReference type="PROSITE" id="PS51194">
    <property type="entry name" value="HELICASE_CTER"/>
    <property type="match status" value="1"/>
</dbReference>
<organism evidence="13 14">
    <name type="scientific">Strongyloides papillosus</name>
    <name type="common">Intestinal threadworm</name>
    <dbReference type="NCBI Taxonomy" id="174720"/>
    <lineage>
        <taxon>Eukaryota</taxon>
        <taxon>Metazoa</taxon>
        <taxon>Ecdysozoa</taxon>
        <taxon>Nematoda</taxon>
        <taxon>Chromadorea</taxon>
        <taxon>Rhabditida</taxon>
        <taxon>Tylenchina</taxon>
        <taxon>Panagrolaimomorpha</taxon>
        <taxon>Strongyloidoidea</taxon>
        <taxon>Strongyloididae</taxon>
        <taxon>Strongyloides</taxon>
    </lineage>
</organism>
<dbReference type="InterPro" id="IPR000629">
    <property type="entry name" value="RNA-helicase_DEAD-box_CS"/>
</dbReference>
<dbReference type="GO" id="GO:0003724">
    <property type="term" value="F:RNA helicase activity"/>
    <property type="evidence" value="ECO:0007669"/>
    <property type="project" value="UniProtKB-EC"/>
</dbReference>
<dbReference type="PROSITE" id="PS51195">
    <property type="entry name" value="Q_MOTIF"/>
    <property type="match status" value="1"/>
</dbReference>
<dbReference type="STRING" id="174720.A0A0N5BX62"/>
<dbReference type="GO" id="GO:0003723">
    <property type="term" value="F:RNA binding"/>
    <property type="evidence" value="ECO:0007669"/>
    <property type="project" value="UniProtKB-UniRule"/>
</dbReference>
<evidence type="ECO:0000259" key="12">
    <source>
        <dbReference type="PROSITE" id="PS51195"/>
    </source>
</evidence>
<dbReference type="GO" id="GO:0005524">
    <property type="term" value="F:ATP binding"/>
    <property type="evidence" value="ECO:0007669"/>
    <property type="project" value="UniProtKB-UniRule"/>
</dbReference>
<dbReference type="Pfam" id="PF00271">
    <property type="entry name" value="Helicase_C"/>
    <property type="match status" value="1"/>
</dbReference>
<name>A0A0N5BX62_STREA</name>
<dbReference type="InterPro" id="IPR014014">
    <property type="entry name" value="RNA_helicase_DEAD_Q_motif"/>
</dbReference>
<dbReference type="GO" id="GO:0016787">
    <property type="term" value="F:hydrolase activity"/>
    <property type="evidence" value="ECO:0007669"/>
    <property type="project" value="UniProtKB-KW"/>
</dbReference>
<proteinExistence type="inferred from homology"/>
<reference evidence="14" key="1">
    <citation type="submission" date="2017-02" db="UniProtKB">
        <authorList>
            <consortium name="WormBaseParasite"/>
        </authorList>
    </citation>
    <scope>IDENTIFICATION</scope>
</reference>
<comment type="similarity">
    <text evidence="7">Belongs to the DEAD box helicase family.</text>
</comment>
<dbReference type="PROSITE" id="PS00039">
    <property type="entry name" value="DEAD_ATP_HELICASE"/>
    <property type="match status" value="1"/>
</dbReference>
<evidence type="ECO:0000256" key="5">
    <source>
        <dbReference type="ARBA" id="ARBA00022884"/>
    </source>
</evidence>
<accession>A0A0N5BX62</accession>
<dbReference type="AlphaFoldDB" id="A0A0N5BX62"/>
<dbReference type="WBParaSite" id="SPAL_0001039700.2">
    <property type="protein sequence ID" value="SPAL_0001039700.2"/>
    <property type="gene ID" value="SPAL_0001039700"/>
</dbReference>
<dbReference type="InterPro" id="IPR014001">
    <property type="entry name" value="Helicase_ATP-bd"/>
</dbReference>
<evidence type="ECO:0000256" key="9">
    <source>
        <dbReference type="SAM" id="MobiDB-lite"/>
    </source>
</evidence>
<sequence length="550" mass="63571">MNSNKYEDLHFTSDEEENPENKFETKKMFSNITSERNRPRRPFGYKPELREPERLIGQRQGMMAHKNAFEYNSTQTYYVSNEELSDQVDLVLQKNCKTFQSLNINKDVLKVLHEMNKNDMTAIQQYVCPLVKARVCNVIASAPTGFGKTYAYIVPIIDYIIRKRSTSKEGYSVGRAPLGMMMAITKDLAKQLMEDVKALTKGNFDLYNDEFYSYFLDTPFETILIYGDINNRDIQNQLEKGCDFVIACLGRLKSLSERKIIKLEKLRYLVVDEADKFISDPTYKYEMSEFIKDSGINNENDGRLIKILTSAVIDEETIHDIAPVFIPNSDYVFINHSKSRTHWNVIEEFILVKGYDKFHMLIEVLKAIKSKEPNTKIITFFGSRNEMDLAATWMNLSNIPNKSISGNRTQEMRDEALRVIDEVPGTILISTDVIERGIDVKGAKYVIHHNVPQKYSRYINRIGRVGRHEGSEGISIMFVTDSAECINDVSSLVNDMNKYNYNVPPKLLNYHKECEREKANQMRNRFIDMRINSLTNNAGLHDWANDINLD</sequence>
<keyword evidence="4 7" id="KW-0067">ATP-binding</keyword>
<dbReference type="SMART" id="SM00487">
    <property type="entry name" value="DEXDc"/>
    <property type="match status" value="1"/>
</dbReference>
<comment type="function">
    <text evidence="8">RNA helicase.</text>
</comment>
<evidence type="ECO:0000313" key="14">
    <source>
        <dbReference type="WBParaSite" id="SPAL_0001039700.2"/>
    </source>
</evidence>
<dbReference type="Pfam" id="PF00270">
    <property type="entry name" value="DEAD"/>
    <property type="match status" value="1"/>
</dbReference>
<dbReference type="PANTHER" id="PTHR24031">
    <property type="entry name" value="RNA HELICASE"/>
    <property type="match status" value="1"/>
</dbReference>
<dbReference type="GO" id="GO:0043186">
    <property type="term" value="C:P granule"/>
    <property type="evidence" value="ECO:0007669"/>
    <property type="project" value="UniProtKB-ARBA"/>
</dbReference>
<evidence type="ECO:0000256" key="2">
    <source>
        <dbReference type="ARBA" id="ARBA00022801"/>
    </source>
</evidence>
<keyword evidence="3 7" id="KW-0347">Helicase</keyword>
<evidence type="ECO:0000259" key="11">
    <source>
        <dbReference type="PROSITE" id="PS51194"/>
    </source>
</evidence>
<dbReference type="SUPFAM" id="SSF52540">
    <property type="entry name" value="P-loop containing nucleoside triphosphate hydrolases"/>
    <property type="match status" value="1"/>
</dbReference>
<feature type="region of interest" description="Disordered" evidence="9">
    <location>
        <begin position="1"/>
        <end position="22"/>
    </location>
</feature>
<comment type="catalytic activity">
    <reaction evidence="8">
        <text>ATP + H2O = ADP + phosphate + H(+)</text>
        <dbReference type="Rhea" id="RHEA:13065"/>
        <dbReference type="ChEBI" id="CHEBI:15377"/>
        <dbReference type="ChEBI" id="CHEBI:15378"/>
        <dbReference type="ChEBI" id="CHEBI:30616"/>
        <dbReference type="ChEBI" id="CHEBI:43474"/>
        <dbReference type="ChEBI" id="CHEBI:456216"/>
        <dbReference type="EC" id="3.6.4.13"/>
    </reaction>
</comment>
<dbReference type="Gene3D" id="3.40.50.300">
    <property type="entry name" value="P-loop containing nucleotide triphosphate hydrolases"/>
    <property type="match status" value="2"/>
</dbReference>
<dbReference type="InterPro" id="IPR001650">
    <property type="entry name" value="Helicase_C-like"/>
</dbReference>
<evidence type="ECO:0000256" key="4">
    <source>
        <dbReference type="ARBA" id="ARBA00022840"/>
    </source>
</evidence>
<dbReference type="InterPro" id="IPR011545">
    <property type="entry name" value="DEAD/DEAH_box_helicase_dom"/>
</dbReference>
<keyword evidence="5 8" id="KW-0694">RNA-binding</keyword>
<evidence type="ECO:0000256" key="8">
    <source>
        <dbReference type="RuleBase" id="RU365068"/>
    </source>
</evidence>
<keyword evidence="13" id="KW-1185">Reference proteome</keyword>
<feature type="domain" description="Helicase C-terminal" evidence="11">
    <location>
        <begin position="360"/>
        <end position="511"/>
    </location>
</feature>
<dbReference type="InterPro" id="IPR027417">
    <property type="entry name" value="P-loop_NTPase"/>
</dbReference>
<evidence type="ECO:0000259" key="10">
    <source>
        <dbReference type="PROSITE" id="PS51192"/>
    </source>
</evidence>
<evidence type="ECO:0000256" key="3">
    <source>
        <dbReference type="ARBA" id="ARBA00022806"/>
    </source>
</evidence>
<feature type="domain" description="DEAD-box RNA helicase Q" evidence="12">
    <location>
        <begin position="97"/>
        <end position="125"/>
    </location>
</feature>
<feature type="short sequence motif" description="Q motif" evidence="6">
    <location>
        <begin position="97"/>
        <end position="125"/>
    </location>
</feature>
<protein>
    <recommendedName>
        <fullName evidence="8">ATP-dependent RNA helicase</fullName>
        <ecNumber evidence="8">3.6.4.13</ecNumber>
    </recommendedName>
</protein>
<feature type="domain" description="Helicase ATP-binding" evidence="10">
    <location>
        <begin position="129"/>
        <end position="331"/>
    </location>
</feature>
<comment type="domain">
    <text evidence="8">The Q motif is unique to and characteristic of the DEAD box family of RNA helicases and controls ATP binding and hydrolysis.</text>
</comment>
<keyword evidence="2 7" id="KW-0378">Hydrolase</keyword>
<dbReference type="CDD" id="cd18787">
    <property type="entry name" value="SF2_C_DEAD"/>
    <property type="match status" value="1"/>
</dbReference>
<dbReference type="PROSITE" id="PS51192">
    <property type="entry name" value="HELICASE_ATP_BIND_1"/>
    <property type="match status" value="1"/>
</dbReference>
<evidence type="ECO:0000313" key="13">
    <source>
        <dbReference type="Proteomes" id="UP000046392"/>
    </source>
</evidence>
<evidence type="ECO:0000256" key="1">
    <source>
        <dbReference type="ARBA" id="ARBA00022741"/>
    </source>
</evidence>